<dbReference type="PANTHER" id="PTHR47660">
    <property type="entry name" value="TRANSCRIPTION FACTOR WITH C2H2 AND ZN(2)-CYS(6) DNA BINDING DOMAIN (EUROFUNG)-RELATED-RELATED"/>
    <property type="match status" value="1"/>
</dbReference>
<dbReference type="PANTHER" id="PTHR47660:SF3">
    <property type="entry name" value="FINGER DOMAIN PROTEIN, PUTATIVE (AFU_ORTHOLOGUE AFUA_4G03310)-RELATED"/>
    <property type="match status" value="1"/>
</dbReference>
<feature type="domain" description="Zn(2)-C6 fungal-type" evidence="6">
    <location>
        <begin position="18"/>
        <end position="48"/>
    </location>
</feature>
<organism evidence="7 8">
    <name type="scientific">Ophiostoma piceae (strain UAMH 11346)</name>
    <name type="common">Sap stain fungus</name>
    <dbReference type="NCBI Taxonomy" id="1262450"/>
    <lineage>
        <taxon>Eukaryota</taxon>
        <taxon>Fungi</taxon>
        <taxon>Dikarya</taxon>
        <taxon>Ascomycota</taxon>
        <taxon>Pezizomycotina</taxon>
        <taxon>Sordariomycetes</taxon>
        <taxon>Sordariomycetidae</taxon>
        <taxon>Ophiostomatales</taxon>
        <taxon>Ophiostomataceae</taxon>
        <taxon>Ophiostoma</taxon>
    </lineage>
</organism>
<dbReference type="SMART" id="SM00066">
    <property type="entry name" value="GAL4"/>
    <property type="match status" value="1"/>
</dbReference>
<keyword evidence="2" id="KW-0862">Zinc</keyword>
<dbReference type="InterPro" id="IPR001138">
    <property type="entry name" value="Zn2Cys6_DnaBD"/>
</dbReference>
<keyword evidence="1" id="KW-0479">Metal-binding</keyword>
<keyword evidence="8" id="KW-1185">Reference proteome</keyword>
<evidence type="ECO:0000256" key="1">
    <source>
        <dbReference type="ARBA" id="ARBA00022723"/>
    </source>
</evidence>
<dbReference type="CDD" id="cd00067">
    <property type="entry name" value="GAL4"/>
    <property type="match status" value="1"/>
</dbReference>
<dbReference type="GO" id="GO:0008270">
    <property type="term" value="F:zinc ion binding"/>
    <property type="evidence" value="ECO:0007669"/>
    <property type="project" value="InterPro"/>
</dbReference>
<reference evidence="7 8" key="1">
    <citation type="journal article" date="2013" name="BMC Genomics">
        <title>The genome and transcriptome of the pine saprophyte Ophiostoma piceae, and a comparison with the bark beetle-associated pine pathogen Grosmannia clavigera.</title>
        <authorList>
            <person name="Haridas S."/>
            <person name="Wang Y."/>
            <person name="Lim L."/>
            <person name="Massoumi Alamouti S."/>
            <person name="Jackman S."/>
            <person name="Docking R."/>
            <person name="Robertson G."/>
            <person name="Birol I."/>
            <person name="Bohlmann J."/>
            <person name="Breuil C."/>
        </authorList>
    </citation>
    <scope>NUCLEOTIDE SEQUENCE [LARGE SCALE GENOMIC DNA]</scope>
    <source>
        <strain evidence="7 8">UAMH 11346</strain>
    </source>
</reference>
<dbReference type="HOGENOM" id="CLU_024655_2_0_1"/>
<dbReference type="AlphaFoldDB" id="S3BN63"/>
<dbReference type="SUPFAM" id="SSF57701">
    <property type="entry name" value="Zn2/Cys6 DNA-binding domain"/>
    <property type="match status" value="1"/>
</dbReference>
<dbReference type="Pfam" id="PF00172">
    <property type="entry name" value="Zn_clus"/>
    <property type="match status" value="1"/>
</dbReference>
<dbReference type="InterPro" id="IPR036864">
    <property type="entry name" value="Zn2-C6_fun-type_DNA-bd_sf"/>
</dbReference>
<dbReference type="VEuPathDB" id="FungiDB:F503_03998"/>
<name>S3BN63_OPHP1</name>
<keyword evidence="3" id="KW-0805">Transcription regulation</keyword>
<evidence type="ECO:0000259" key="6">
    <source>
        <dbReference type="PROSITE" id="PS50048"/>
    </source>
</evidence>
<evidence type="ECO:0000256" key="3">
    <source>
        <dbReference type="ARBA" id="ARBA00023015"/>
    </source>
</evidence>
<dbReference type="PROSITE" id="PS50048">
    <property type="entry name" value="ZN2_CY6_FUNGAL_2"/>
    <property type="match status" value="1"/>
</dbReference>
<dbReference type="EMBL" id="KE148175">
    <property type="protein sequence ID" value="EPE02649.1"/>
    <property type="molecule type" value="Genomic_DNA"/>
</dbReference>
<dbReference type="Gene3D" id="4.10.240.10">
    <property type="entry name" value="Zn(2)-C6 fungal-type DNA-binding domain"/>
    <property type="match status" value="1"/>
</dbReference>
<evidence type="ECO:0000313" key="7">
    <source>
        <dbReference type="EMBL" id="EPE02649.1"/>
    </source>
</evidence>
<evidence type="ECO:0000256" key="5">
    <source>
        <dbReference type="ARBA" id="ARBA00023242"/>
    </source>
</evidence>
<evidence type="ECO:0000256" key="2">
    <source>
        <dbReference type="ARBA" id="ARBA00022833"/>
    </source>
</evidence>
<dbReference type="GO" id="GO:0000981">
    <property type="term" value="F:DNA-binding transcription factor activity, RNA polymerase II-specific"/>
    <property type="evidence" value="ECO:0007669"/>
    <property type="project" value="InterPro"/>
</dbReference>
<gene>
    <name evidence="7" type="ORF">F503_03998</name>
</gene>
<dbReference type="STRING" id="1262450.S3BN63"/>
<keyword evidence="4" id="KW-0804">Transcription</keyword>
<dbReference type="eggNOG" id="ENOG502S073">
    <property type="taxonomic scope" value="Eukaryota"/>
</dbReference>
<dbReference type="OrthoDB" id="4216928at2759"/>
<proteinExistence type="predicted"/>
<dbReference type="PROSITE" id="PS00463">
    <property type="entry name" value="ZN2_CY6_FUNGAL_1"/>
    <property type="match status" value="1"/>
</dbReference>
<evidence type="ECO:0000313" key="8">
    <source>
        <dbReference type="Proteomes" id="UP000016923"/>
    </source>
</evidence>
<sequence length="422" mass="46504">MASLSTLERASPPSRRRSCQACTKAKRRCDNGLPSCLRCSRRGLVCCYPVSTMSAMNKTEYTFLPVPPCELVLDVPLLGMPQLPQLPQLPLPPLSSLPPVPSIRFLPALLPAAQDWPQVQRNIASHLRHAVDIMSLVPSQLVLHNRLPWSHPRLYHIYQSGNGATMPRSMQDAFSSCALYLAKNSTNAQVIVQCINARLDELVLAWPLVAATALDIDLVAYIQALLLYNIIAIFDVDMDARRVIEKTRDILYTSAQQLAPSAFTLGTTGPGSTALSDNSSAWDDWVLAETARRTALIAHYFIHMYHHIILGTPTSACHERARGEAIESAESAGLPDTQEKYWTVSSWLWKAGSTAEFAAAWRGGLFRVARIYDMDELLMAGDTRAAAAEVARDDFSRILLSSLMGIEMFDGWIAGGKASIRI</sequence>
<protein>
    <submittedName>
        <fullName evidence="7">Zinc c6 finger domain protein</fullName>
    </submittedName>
</protein>
<dbReference type="Proteomes" id="UP000016923">
    <property type="component" value="Unassembled WGS sequence"/>
</dbReference>
<keyword evidence="5" id="KW-0539">Nucleus</keyword>
<evidence type="ECO:0000256" key="4">
    <source>
        <dbReference type="ARBA" id="ARBA00023163"/>
    </source>
</evidence>
<accession>S3BN63</accession>